<proteinExistence type="predicted"/>
<accession>A0AAD5ML69</accession>
<comment type="caution">
    <text evidence="1">The sequence shown here is derived from an EMBL/GenBank/DDBJ whole genome shotgun (WGS) entry which is preliminary data.</text>
</comment>
<dbReference type="AlphaFoldDB" id="A0AAD5ML69"/>
<protein>
    <submittedName>
        <fullName evidence="1">Uncharacterized protein</fullName>
    </submittedName>
</protein>
<evidence type="ECO:0000313" key="2">
    <source>
        <dbReference type="Proteomes" id="UP001196413"/>
    </source>
</evidence>
<gene>
    <name evidence="1" type="ORF">KIN20_006939</name>
</gene>
<reference evidence="1" key="1">
    <citation type="submission" date="2021-06" db="EMBL/GenBank/DDBJ databases">
        <title>Parelaphostrongylus tenuis whole genome reference sequence.</title>
        <authorList>
            <person name="Garwood T.J."/>
            <person name="Larsen P.A."/>
            <person name="Fountain-Jones N.M."/>
            <person name="Garbe J.R."/>
            <person name="Macchietto M.G."/>
            <person name="Kania S.A."/>
            <person name="Gerhold R.W."/>
            <person name="Richards J.E."/>
            <person name="Wolf T.M."/>
        </authorList>
    </citation>
    <scope>NUCLEOTIDE SEQUENCE</scope>
    <source>
        <strain evidence="1">MNPRO001-30</strain>
        <tissue evidence="1">Meninges</tissue>
    </source>
</reference>
<evidence type="ECO:0000313" key="1">
    <source>
        <dbReference type="EMBL" id="KAJ1351007.1"/>
    </source>
</evidence>
<name>A0AAD5ML69_PARTN</name>
<sequence length="256" mass="28834">MFGLTQVYRLGIFLTDQSGHPFRQCTRPRVFQTFRTVCPEVRPPPKEIASTTVVRKNDMPLLDQSSVPHSAEISPVIYKNNIPSTQRIDFPTKRNATTKPYDARPLQVIRASIDPIVTNDVRTQFTETRSKYTTTPPIADQMDDADLLNPRTSLLSDAVRLLDSAVPRLKAEVPRYVAPGILRYAAPYTFPLPTHAYQRPLHPSNIVTEYSGRHNLLPYRDDVASSSISLSPPDNEMELARFDTNIGRFANGVANR</sequence>
<keyword evidence="2" id="KW-1185">Reference proteome</keyword>
<dbReference type="EMBL" id="JAHQIW010000984">
    <property type="protein sequence ID" value="KAJ1351007.1"/>
    <property type="molecule type" value="Genomic_DNA"/>
</dbReference>
<organism evidence="1 2">
    <name type="scientific">Parelaphostrongylus tenuis</name>
    <name type="common">Meningeal worm</name>
    <dbReference type="NCBI Taxonomy" id="148309"/>
    <lineage>
        <taxon>Eukaryota</taxon>
        <taxon>Metazoa</taxon>
        <taxon>Ecdysozoa</taxon>
        <taxon>Nematoda</taxon>
        <taxon>Chromadorea</taxon>
        <taxon>Rhabditida</taxon>
        <taxon>Rhabditina</taxon>
        <taxon>Rhabditomorpha</taxon>
        <taxon>Strongyloidea</taxon>
        <taxon>Metastrongylidae</taxon>
        <taxon>Parelaphostrongylus</taxon>
    </lineage>
</organism>
<dbReference type="Proteomes" id="UP001196413">
    <property type="component" value="Unassembled WGS sequence"/>
</dbReference>